<keyword evidence="4" id="KW-0963">Cytoplasm</keyword>
<dbReference type="EC" id="4.1.1.84" evidence="9"/>
<dbReference type="EMBL" id="JAIWYP010000001">
    <property type="protein sequence ID" value="KAH3888284.1"/>
    <property type="molecule type" value="Genomic_DNA"/>
</dbReference>
<evidence type="ECO:0000256" key="5">
    <source>
        <dbReference type="ARBA" id="ARBA00022990"/>
    </source>
</evidence>
<evidence type="ECO:0000256" key="8">
    <source>
        <dbReference type="ARBA" id="ARBA00037460"/>
    </source>
</evidence>
<sequence length="111" mass="12649">MPLCFIYTNLKSECFGEDFEENFISCLADTLSKPKDRITVILNAGSRMTYAGEKQDGVLCQIHSIGVFDQERNPDYFHKLCSWLSAETKLEPSRITLQFIDLPAHMVKKGL</sequence>
<evidence type="ECO:0000256" key="1">
    <source>
        <dbReference type="ARBA" id="ARBA00004496"/>
    </source>
</evidence>
<dbReference type="PANTHER" id="PTHR11954:SF22">
    <property type="entry name" value="D-DOPACHROME DECARBOXYLASE"/>
    <property type="match status" value="1"/>
</dbReference>
<reference evidence="10" key="1">
    <citation type="journal article" date="2019" name="bioRxiv">
        <title>The Genome of the Zebra Mussel, Dreissena polymorpha: A Resource for Invasive Species Research.</title>
        <authorList>
            <person name="McCartney M.A."/>
            <person name="Auch B."/>
            <person name="Kono T."/>
            <person name="Mallez S."/>
            <person name="Zhang Y."/>
            <person name="Obille A."/>
            <person name="Becker A."/>
            <person name="Abrahante J.E."/>
            <person name="Garbe J."/>
            <person name="Badalamenti J.P."/>
            <person name="Herman A."/>
            <person name="Mangelson H."/>
            <person name="Liachko I."/>
            <person name="Sullivan S."/>
            <person name="Sone E.D."/>
            <person name="Koren S."/>
            <person name="Silverstein K.A.T."/>
            <person name="Beckman K.B."/>
            <person name="Gohl D.M."/>
        </authorList>
    </citation>
    <scope>NUCLEOTIDE SEQUENCE</scope>
    <source>
        <strain evidence="10">Duluth1</strain>
        <tissue evidence="10">Whole animal</tissue>
    </source>
</reference>
<evidence type="ECO:0000313" key="11">
    <source>
        <dbReference type="Proteomes" id="UP000828390"/>
    </source>
</evidence>
<dbReference type="Proteomes" id="UP000828390">
    <property type="component" value="Unassembled WGS sequence"/>
</dbReference>
<keyword evidence="6" id="KW-0470">Melanin biosynthesis</keyword>
<evidence type="ECO:0000256" key="2">
    <source>
        <dbReference type="ARBA" id="ARBA00005851"/>
    </source>
</evidence>
<comment type="caution">
    <text evidence="10">The sequence shown here is derived from an EMBL/GenBank/DDBJ whole genome shotgun (WGS) entry which is preliminary data.</text>
</comment>
<evidence type="ECO:0000256" key="3">
    <source>
        <dbReference type="ARBA" id="ARBA00011233"/>
    </source>
</evidence>
<evidence type="ECO:0000256" key="9">
    <source>
        <dbReference type="ARBA" id="ARBA00038884"/>
    </source>
</evidence>
<proteinExistence type="inferred from homology"/>
<organism evidence="10 11">
    <name type="scientific">Dreissena polymorpha</name>
    <name type="common">Zebra mussel</name>
    <name type="synonym">Mytilus polymorpha</name>
    <dbReference type="NCBI Taxonomy" id="45954"/>
    <lineage>
        <taxon>Eukaryota</taxon>
        <taxon>Metazoa</taxon>
        <taxon>Spiralia</taxon>
        <taxon>Lophotrochozoa</taxon>
        <taxon>Mollusca</taxon>
        <taxon>Bivalvia</taxon>
        <taxon>Autobranchia</taxon>
        <taxon>Heteroconchia</taxon>
        <taxon>Euheterodonta</taxon>
        <taxon>Imparidentia</taxon>
        <taxon>Neoheterodontei</taxon>
        <taxon>Myida</taxon>
        <taxon>Dreissenoidea</taxon>
        <taxon>Dreissenidae</taxon>
        <taxon>Dreissena</taxon>
    </lineage>
</organism>
<protein>
    <recommendedName>
        <fullName evidence="9">D-dopachrome decarboxylase</fullName>
        <ecNumber evidence="9">4.1.1.84</ecNumber>
    </recommendedName>
</protein>
<gene>
    <name evidence="10" type="ORF">DPMN_012316</name>
</gene>
<name>A0A9D4S0T5_DREPO</name>
<comment type="similarity">
    <text evidence="2">Belongs to the MIF family.</text>
</comment>
<dbReference type="Pfam" id="PF01187">
    <property type="entry name" value="MIF"/>
    <property type="match status" value="1"/>
</dbReference>
<evidence type="ECO:0000256" key="4">
    <source>
        <dbReference type="ARBA" id="ARBA00022490"/>
    </source>
</evidence>
<dbReference type="GO" id="GO:0005615">
    <property type="term" value="C:extracellular space"/>
    <property type="evidence" value="ECO:0007669"/>
    <property type="project" value="TreeGrafter"/>
</dbReference>
<dbReference type="SUPFAM" id="SSF55331">
    <property type="entry name" value="Tautomerase/MIF"/>
    <property type="match status" value="1"/>
</dbReference>
<reference evidence="10" key="2">
    <citation type="submission" date="2020-11" db="EMBL/GenBank/DDBJ databases">
        <authorList>
            <person name="McCartney M.A."/>
            <person name="Auch B."/>
            <person name="Kono T."/>
            <person name="Mallez S."/>
            <person name="Becker A."/>
            <person name="Gohl D.M."/>
            <person name="Silverstein K.A.T."/>
            <person name="Koren S."/>
            <person name="Bechman K.B."/>
            <person name="Herman A."/>
            <person name="Abrahante J.E."/>
            <person name="Garbe J."/>
        </authorList>
    </citation>
    <scope>NUCLEOTIDE SEQUENCE</scope>
    <source>
        <strain evidence="10">Duluth1</strain>
        <tissue evidence="10">Whole animal</tissue>
    </source>
</reference>
<dbReference type="AlphaFoldDB" id="A0A9D4S0T5"/>
<keyword evidence="5" id="KW-0007">Acetylation</keyword>
<keyword evidence="11" id="KW-1185">Reference proteome</keyword>
<comment type="function">
    <text evidence="8">Tautomerization of D-dopachrome with decarboxylation to give 5,6-dihydroxyindole (DHI).</text>
</comment>
<dbReference type="OrthoDB" id="6080988at2759"/>
<evidence type="ECO:0000256" key="6">
    <source>
        <dbReference type="ARBA" id="ARBA00023101"/>
    </source>
</evidence>
<dbReference type="GO" id="GO:0050178">
    <property type="term" value="F:phenylpyruvate tautomerase activity"/>
    <property type="evidence" value="ECO:0007669"/>
    <property type="project" value="TreeGrafter"/>
</dbReference>
<accession>A0A9D4S0T5</accession>
<dbReference type="GO" id="GO:0005737">
    <property type="term" value="C:cytoplasm"/>
    <property type="evidence" value="ECO:0007669"/>
    <property type="project" value="UniProtKB-SubCell"/>
</dbReference>
<comment type="subcellular location">
    <subcellularLocation>
        <location evidence="1">Cytoplasm</location>
    </subcellularLocation>
</comment>
<dbReference type="GO" id="GO:0033981">
    <property type="term" value="F:D-dopachrome decarboxylase activity"/>
    <property type="evidence" value="ECO:0007669"/>
    <property type="project" value="UniProtKB-EC"/>
</dbReference>
<dbReference type="Gene3D" id="3.30.429.10">
    <property type="entry name" value="Macrophage Migration Inhibitory Factor"/>
    <property type="match status" value="1"/>
</dbReference>
<dbReference type="GO" id="GO:0042438">
    <property type="term" value="P:melanin biosynthetic process"/>
    <property type="evidence" value="ECO:0007669"/>
    <property type="project" value="UniProtKB-KW"/>
</dbReference>
<keyword evidence="7" id="KW-0456">Lyase</keyword>
<evidence type="ECO:0000256" key="7">
    <source>
        <dbReference type="ARBA" id="ARBA00023239"/>
    </source>
</evidence>
<comment type="subunit">
    <text evidence="3">Homotrimer.</text>
</comment>
<dbReference type="InterPro" id="IPR001398">
    <property type="entry name" value="Macrophage_inhib_fac"/>
</dbReference>
<evidence type="ECO:0000313" key="10">
    <source>
        <dbReference type="EMBL" id="KAH3888284.1"/>
    </source>
</evidence>
<dbReference type="InterPro" id="IPR014347">
    <property type="entry name" value="Tautomerase/MIF_sf"/>
</dbReference>
<dbReference type="PANTHER" id="PTHR11954">
    <property type="entry name" value="D-DOPACHROME DECARBOXYLASE"/>
    <property type="match status" value="1"/>
</dbReference>